<evidence type="ECO:0000313" key="2">
    <source>
        <dbReference type="EMBL" id="MBU2663972.1"/>
    </source>
</evidence>
<sequence length="355" mass="38344">MRARWGALLFGIGIFAVVIAAGCAFYVAPRVAQLPYDLALCKPDQSSGCLRPSVAEAKGAKFLQTKGGDDPVVAIQTGDLRSTIEIVPQADLTNTEMTGDLAGKALVWNGYGTVTWLQTGEMISQYKAGIAIDRKTAAAVDWSDQFLQDAGPDAPSAVNFSGQLYKFPFGTQKKDYEYFDRDLRKAMPIKYEAAEEINGLETYKFVQTIPETPLNFSEERLSGLLSRFAEGATGGQVNYSNTRTIWVEPVSGTFIKVQEQQKKTLVPDTGAPTDLLDGTFVYTDQTIANNVKSAGDTKSGVQMISRNLPIGLAVLGAILLILGLVLVTSGRRRTAAAARHRTEEIEADTDADAKA</sequence>
<dbReference type="RefSeq" id="WP_215786102.1">
    <property type="nucleotide sequence ID" value="NZ_JAHKKG010000003.1"/>
</dbReference>
<accession>A0ABS5YKG9</accession>
<keyword evidence="1" id="KW-1133">Transmembrane helix</keyword>
<organism evidence="2 3">
    <name type="scientific">Paractinoplanes bogorensis</name>
    <dbReference type="NCBI Taxonomy" id="1610840"/>
    <lineage>
        <taxon>Bacteria</taxon>
        <taxon>Bacillati</taxon>
        <taxon>Actinomycetota</taxon>
        <taxon>Actinomycetes</taxon>
        <taxon>Micromonosporales</taxon>
        <taxon>Micromonosporaceae</taxon>
        <taxon>Paractinoplanes</taxon>
    </lineage>
</organism>
<protein>
    <submittedName>
        <fullName evidence="2">DUF3068 domain-containing protein</fullName>
    </submittedName>
</protein>
<dbReference type="Pfam" id="PF11271">
    <property type="entry name" value="PorA"/>
    <property type="match status" value="1"/>
</dbReference>
<keyword evidence="1" id="KW-0812">Transmembrane</keyword>
<dbReference type="Proteomes" id="UP001519654">
    <property type="component" value="Unassembled WGS sequence"/>
</dbReference>
<evidence type="ECO:0000256" key="1">
    <source>
        <dbReference type="SAM" id="Phobius"/>
    </source>
</evidence>
<reference evidence="2 3" key="1">
    <citation type="submission" date="2021-06" db="EMBL/GenBank/DDBJ databases">
        <title>Actinoplanes lichenicola sp. nov., and Actinoplanes ovalisporus sp. nov., isolated from lichen in Thailand.</title>
        <authorList>
            <person name="Saeng-In P."/>
            <person name="Kanchanasin P."/>
            <person name="Yuki M."/>
            <person name="Kudo T."/>
            <person name="Ohkuma M."/>
            <person name="Phongsopitanun W."/>
            <person name="Tanasupawat S."/>
        </authorList>
    </citation>
    <scope>NUCLEOTIDE SEQUENCE [LARGE SCALE GENOMIC DNA]</scope>
    <source>
        <strain evidence="2 3">NBRC 110975</strain>
    </source>
</reference>
<dbReference type="InterPro" id="IPR021424">
    <property type="entry name" value="PorA"/>
</dbReference>
<feature type="transmembrane region" description="Helical" evidence="1">
    <location>
        <begin position="7"/>
        <end position="28"/>
    </location>
</feature>
<comment type="caution">
    <text evidence="2">The sequence shown here is derived from an EMBL/GenBank/DDBJ whole genome shotgun (WGS) entry which is preliminary data.</text>
</comment>
<name>A0ABS5YKG9_9ACTN</name>
<gene>
    <name evidence="2" type="ORF">KOI35_10775</name>
</gene>
<dbReference type="PROSITE" id="PS51257">
    <property type="entry name" value="PROKAR_LIPOPROTEIN"/>
    <property type="match status" value="1"/>
</dbReference>
<feature type="transmembrane region" description="Helical" evidence="1">
    <location>
        <begin position="308"/>
        <end position="327"/>
    </location>
</feature>
<keyword evidence="3" id="KW-1185">Reference proteome</keyword>
<dbReference type="EMBL" id="JAHKKG010000003">
    <property type="protein sequence ID" value="MBU2663972.1"/>
    <property type="molecule type" value="Genomic_DNA"/>
</dbReference>
<keyword evidence="1" id="KW-0472">Membrane</keyword>
<proteinExistence type="predicted"/>
<evidence type="ECO:0000313" key="3">
    <source>
        <dbReference type="Proteomes" id="UP001519654"/>
    </source>
</evidence>